<reference evidence="2" key="1">
    <citation type="submission" date="2018-02" db="EMBL/GenBank/DDBJ databases">
        <title>Rhizophora mucronata_Transcriptome.</title>
        <authorList>
            <person name="Meera S.P."/>
            <person name="Sreeshan A."/>
            <person name="Augustine A."/>
        </authorList>
    </citation>
    <scope>NUCLEOTIDE SEQUENCE</scope>
    <source>
        <tissue evidence="2">Leaf</tissue>
    </source>
</reference>
<proteinExistence type="predicted"/>
<feature type="region of interest" description="Disordered" evidence="1">
    <location>
        <begin position="1"/>
        <end position="25"/>
    </location>
</feature>
<dbReference type="AlphaFoldDB" id="A0A2P2PTE9"/>
<evidence type="ECO:0000313" key="2">
    <source>
        <dbReference type="EMBL" id="MBX57889.1"/>
    </source>
</evidence>
<protein>
    <submittedName>
        <fullName evidence="2">Uncharacterized protein</fullName>
    </submittedName>
</protein>
<dbReference type="EMBL" id="GGEC01077405">
    <property type="protein sequence ID" value="MBX57889.1"/>
    <property type="molecule type" value="Transcribed_RNA"/>
</dbReference>
<accession>A0A2P2PTE9</accession>
<evidence type="ECO:0000256" key="1">
    <source>
        <dbReference type="SAM" id="MobiDB-lite"/>
    </source>
</evidence>
<name>A0A2P2PTE9_RHIMU</name>
<sequence length="25" mass="2866">MKNCHRIDSQIASSASHHHHLAKEK</sequence>
<organism evidence="2">
    <name type="scientific">Rhizophora mucronata</name>
    <name type="common">Asiatic mangrove</name>
    <dbReference type="NCBI Taxonomy" id="61149"/>
    <lineage>
        <taxon>Eukaryota</taxon>
        <taxon>Viridiplantae</taxon>
        <taxon>Streptophyta</taxon>
        <taxon>Embryophyta</taxon>
        <taxon>Tracheophyta</taxon>
        <taxon>Spermatophyta</taxon>
        <taxon>Magnoliopsida</taxon>
        <taxon>eudicotyledons</taxon>
        <taxon>Gunneridae</taxon>
        <taxon>Pentapetalae</taxon>
        <taxon>rosids</taxon>
        <taxon>fabids</taxon>
        <taxon>Malpighiales</taxon>
        <taxon>Rhizophoraceae</taxon>
        <taxon>Rhizophora</taxon>
    </lineage>
</organism>
<feature type="compositionally biased region" description="Basic residues" evidence="1">
    <location>
        <begin position="16"/>
        <end position="25"/>
    </location>
</feature>